<evidence type="ECO:0000256" key="15">
    <source>
        <dbReference type="ARBA" id="ARBA00023204"/>
    </source>
</evidence>
<keyword evidence="8" id="KW-0227">DNA damage</keyword>
<dbReference type="InterPro" id="IPR036494">
    <property type="entry name" value="Ku_C_sf"/>
</dbReference>
<evidence type="ECO:0000256" key="11">
    <source>
        <dbReference type="ARBA" id="ARBA00022840"/>
    </source>
</evidence>
<dbReference type="InterPro" id="IPR024193">
    <property type="entry name" value="Ku80"/>
</dbReference>
<dbReference type="SUPFAM" id="SSF53300">
    <property type="entry name" value="vWA-like"/>
    <property type="match status" value="1"/>
</dbReference>
<evidence type="ECO:0000256" key="14">
    <source>
        <dbReference type="ARBA" id="ARBA00023172"/>
    </source>
</evidence>
<evidence type="ECO:0000256" key="4">
    <source>
        <dbReference type="ARBA" id="ARBA00012551"/>
    </source>
</evidence>
<keyword evidence="7" id="KW-0547">Nucleotide-binding</keyword>
<comment type="similarity">
    <text evidence="3">Belongs to the ku80 family.</text>
</comment>
<dbReference type="InterPro" id="IPR005161">
    <property type="entry name" value="Ku_N"/>
</dbReference>
<evidence type="ECO:0000256" key="8">
    <source>
        <dbReference type="ARBA" id="ARBA00022763"/>
    </source>
</evidence>
<keyword evidence="20" id="KW-1185">Reference proteome</keyword>
<evidence type="ECO:0000313" key="20">
    <source>
        <dbReference type="Proteomes" id="UP000033140"/>
    </source>
</evidence>
<evidence type="ECO:0000256" key="17">
    <source>
        <dbReference type="ARBA" id="ARBA00031847"/>
    </source>
</evidence>
<dbReference type="GO" id="GO:0016787">
    <property type="term" value="F:hydrolase activity"/>
    <property type="evidence" value="ECO:0007669"/>
    <property type="project" value="UniProtKB-KW"/>
</dbReference>
<keyword evidence="16" id="KW-0539">Nucleus</keyword>
<dbReference type="PANTHER" id="PTHR12604">
    <property type="entry name" value="KU AUTOANTIGEN DNA HELICASE"/>
    <property type="match status" value="1"/>
</dbReference>
<reference evidence="19 20" key="2">
    <citation type="journal article" date="2014" name="J. Gen. Appl. Microbiol.">
        <title>The early diverging ascomycetous budding yeast Saitoella complicata has three histone deacetylases belonging to the Clr6, Hos2, and Rpd3 lineages.</title>
        <authorList>
            <person name="Nishida H."/>
            <person name="Matsumoto T."/>
            <person name="Kondo S."/>
            <person name="Hamamoto M."/>
            <person name="Yoshikawa H."/>
        </authorList>
    </citation>
    <scope>NUCLEOTIDE SEQUENCE [LARGE SCALE GENOMIC DNA]</scope>
    <source>
        <strain evidence="19 20">NRRL Y-17804</strain>
    </source>
</reference>
<evidence type="ECO:0000256" key="6">
    <source>
        <dbReference type="ARBA" id="ARBA00022454"/>
    </source>
</evidence>
<dbReference type="PANTHER" id="PTHR12604:SF4">
    <property type="entry name" value="X-RAY REPAIR CROSS-COMPLEMENTING PROTEIN 5"/>
    <property type="match status" value="1"/>
</dbReference>
<dbReference type="Gene3D" id="1.25.40.240">
    <property type="entry name" value="Ku, C-terminal domain"/>
    <property type="match status" value="1"/>
</dbReference>
<dbReference type="Gene3D" id="2.40.290.10">
    <property type="match status" value="1"/>
</dbReference>
<dbReference type="Proteomes" id="UP000033140">
    <property type="component" value="Unassembled WGS sequence"/>
</dbReference>
<reference evidence="19 20" key="3">
    <citation type="journal article" date="2015" name="Genome Announc.">
        <title>Draft Genome Sequence of the Archiascomycetous Yeast Saitoella complicata.</title>
        <authorList>
            <person name="Yamauchi K."/>
            <person name="Kondo S."/>
            <person name="Hamamoto M."/>
            <person name="Takahashi Y."/>
            <person name="Ogura Y."/>
            <person name="Hayashi T."/>
            <person name="Nishida H."/>
        </authorList>
    </citation>
    <scope>NUCLEOTIDE SEQUENCE [LARGE SCALE GENOMIC DNA]</scope>
    <source>
        <strain evidence="19 20">NRRL Y-17804</strain>
    </source>
</reference>
<dbReference type="InterPro" id="IPR036465">
    <property type="entry name" value="vWFA_dom_sf"/>
</dbReference>
<dbReference type="Gene3D" id="1.10.1600.10">
    <property type="match status" value="1"/>
</dbReference>
<reference evidence="19 20" key="1">
    <citation type="journal article" date="2011" name="J. Gen. Appl. Microbiol.">
        <title>Draft genome sequencing of the enigmatic yeast Saitoella complicata.</title>
        <authorList>
            <person name="Nishida H."/>
            <person name="Hamamoto M."/>
            <person name="Sugiyama J."/>
        </authorList>
    </citation>
    <scope>NUCLEOTIDE SEQUENCE [LARGE SCALE GENOMIC DNA]</scope>
    <source>
        <strain evidence="19 20">NRRL Y-17804</strain>
    </source>
</reference>
<evidence type="ECO:0000256" key="16">
    <source>
        <dbReference type="ARBA" id="ARBA00023242"/>
    </source>
</evidence>
<dbReference type="GO" id="GO:0005524">
    <property type="term" value="F:ATP binding"/>
    <property type="evidence" value="ECO:0007669"/>
    <property type="project" value="UniProtKB-KW"/>
</dbReference>
<keyword evidence="13" id="KW-0238">DNA-binding</keyword>
<dbReference type="FunFam" id="3.40.50.410:FF:000073">
    <property type="entry name" value="ATP-dependent DNA helicase II subunit 2"/>
    <property type="match status" value="1"/>
</dbReference>
<dbReference type="InterPro" id="IPR016194">
    <property type="entry name" value="SPOC-like_C_dom_sf"/>
</dbReference>
<dbReference type="Pfam" id="PF02735">
    <property type="entry name" value="Ku"/>
    <property type="match status" value="1"/>
</dbReference>
<dbReference type="FunFam" id="1.10.1600.10:FF:000002">
    <property type="entry name" value="X-ray repair cross-complementing protein 5"/>
    <property type="match status" value="1"/>
</dbReference>
<accession>A0A0E9NG59</accession>
<keyword evidence="12" id="KW-0779">Telomere</keyword>
<keyword evidence="6" id="KW-0158">Chromosome</keyword>
<name>A0A0E9NG59_SAICN</name>
<dbReference type="Gene3D" id="3.40.50.410">
    <property type="entry name" value="von Willebrand factor, type A domain"/>
    <property type="match status" value="1"/>
</dbReference>
<dbReference type="Pfam" id="PF03731">
    <property type="entry name" value="Ku_N"/>
    <property type="match status" value="1"/>
</dbReference>
<dbReference type="STRING" id="698492.A0A0E9NG59"/>
<dbReference type="EC" id="3.6.4.12" evidence="4"/>
<dbReference type="OMA" id="WAMQYVW"/>
<evidence type="ECO:0000256" key="10">
    <source>
        <dbReference type="ARBA" id="ARBA00022806"/>
    </source>
</evidence>
<dbReference type="EMBL" id="BACD03000014">
    <property type="protein sequence ID" value="GAO48370.1"/>
    <property type="molecule type" value="Genomic_DNA"/>
</dbReference>
<evidence type="ECO:0000256" key="3">
    <source>
        <dbReference type="ARBA" id="ARBA00007726"/>
    </source>
</evidence>
<comment type="caution">
    <text evidence="19">The sequence shown here is derived from an EMBL/GenBank/DDBJ whole genome shotgun (WGS) entry which is preliminary data.</text>
</comment>
<evidence type="ECO:0000256" key="7">
    <source>
        <dbReference type="ARBA" id="ARBA00022741"/>
    </source>
</evidence>
<dbReference type="SUPFAM" id="SSF100939">
    <property type="entry name" value="SPOC domain-like"/>
    <property type="match status" value="1"/>
</dbReference>
<gene>
    <name evidence="19" type="ORF">G7K_2543-t1</name>
</gene>
<keyword evidence="11" id="KW-0067">ATP-binding</keyword>
<dbReference type="AlphaFoldDB" id="A0A0E9NG59"/>
<keyword evidence="9" id="KW-0378">Hydrolase</keyword>
<dbReference type="GO" id="GO:0043564">
    <property type="term" value="C:Ku70:Ku80 complex"/>
    <property type="evidence" value="ECO:0007669"/>
    <property type="project" value="InterPro"/>
</dbReference>
<feature type="domain" description="VWFA" evidence="18">
    <location>
        <begin position="42"/>
        <end position="256"/>
    </location>
</feature>
<evidence type="ECO:0000256" key="12">
    <source>
        <dbReference type="ARBA" id="ARBA00022895"/>
    </source>
</evidence>
<dbReference type="GO" id="GO:0006303">
    <property type="term" value="P:double-strand break repair via nonhomologous end joining"/>
    <property type="evidence" value="ECO:0007669"/>
    <property type="project" value="InterPro"/>
</dbReference>
<dbReference type="Pfam" id="PF08785">
    <property type="entry name" value="Ku_PK_bind"/>
    <property type="match status" value="1"/>
</dbReference>
<dbReference type="GO" id="GO:0000781">
    <property type="term" value="C:chromosome, telomeric region"/>
    <property type="evidence" value="ECO:0007669"/>
    <property type="project" value="UniProtKB-SubCell"/>
</dbReference>
<keyword evidence="10" id="KW-0347">Helicase</keyword>
<dbReference type="InterPro" id="IPR006164">
    <property type="entry name" value="DNA_bd_Ku70/Ku80"/>
</dbReference>
<dbReference type="SMART" id="SM00559">
    <property type="entry name" value="Ku78"/>
    <property type="match status" value="1"/>
</dbReference>
<evidence type="ECO:0000259" key="18">
    <source>
        <dbReference type="PROSITE" id="PS50234"/>
    </source>
</evidence>
<evidence type="ECO:0000256" key="13">
    <source>
        <dbReference type="ARBA" id="ARBA00023125"/>
    </source>
</evidence>
<evidence type="ECO:0000256" key="9">
    <source>
        <dbReference type="ARBA" id="ARBA00022801"/>
    </source>
</evidence>
<evidence type="ECO:0000256" key="5">
    <source>
        <dbReference type="ARBA" id="ARBA00021792"/>
    </source>
</evidence>
<dbReference type="InterPro" id="IPR014893">
    <property type="entry name" value="Ku_PK_bind"/>
</dbReference>
<sequence length="760" mass="84519">MGLFIYIYIYVRQGLGFLEFLGLNFSSASGPVLDRTLAGMDVTVFVIDVGPSMGEKGNGRSLSNLDWSLKYVWDKIGAKMLTGRKGEVAGVVGFRTDGTDNVLGKDDAYKHITVLSPIVQMSTPNIQQLKASLIPSNTDEGDAISALVIGIDMIGNYCGTRRGKKELILITDGKGVNDFDSVSSIAGQIDNSGIELSVLGIDFDDEEYGFKEEDKDENRRQNEEELLDFCGQCSGRYATMKEVIDSIAAMPRLKQVKPTPTFRGILTIGDPENYNDAVQISVERYPLIKIAKPPSASNYSVPAELMDAHTTQQNGQDSAYRKPTYGVKFERTYIVQDEENAELGEEVPQAELERGYTYGRTVIPLSKADEDIIHFETKQGLDILGFVKTDRYERFLSMSETSLIVGQKANEKASIALSSLIHSLHECEAYALGRLVKKDGKPPTLILMAPKIEPDFECLIDVEVPFTEDLRHYNFAPLDRVTTIKGKVLDKHRNLPTEEMDAAMSAFVDSMDLTTVDYDPTGGPVDLIKPEDTYNAVIYRINQALIHRAVHPGAKPPPIPESIMKYSKPIPKIANRMEAPLKALERACDIKRIPPRVIGKRRRDAEPELKPAPGLDLEDLLFQKPKVEPPSTRPEVTTISQENPVRDFEAMMRSEKPGVLEKAFAQMRAIVPTVIAAGEDDKALNALRTFRKNAEELEEVGLYNDFIHELKPAIFRGELGGDRSSFWGKLVDARLGLVSKFERKDSSISVEEAEQFHKSN</sequence>
<dbReference type="GO" id="GO:0003678">
    <property type="term" value="F:DNA helicase activity"/>
    <property type="evidence" value="ECO:0007669"/>
    <property type="project" value="UniProtKB-EC"/>
</dbReference>
<dbReference type="CDD" id="cd00873">
    <property type="entry name" value="KU80"/>
    <property type="match status" value="1"/>
</dbReference>
<proteinExistence type="inferred from homology"/>
<dbReference type="InterPro" id="IPR002035">
    <property type="entry name" value="VWF_A"/>
</dbReference>
<dbReference type="GO" id="GO:0042162">
    <property type="term" value="F:telomeric DNA binding"/>
    <property type="evidence" value="ECO:0007669"/>
    <property type="project" value="InterPro"/>
</dbReference>
<protein>
    <recommendedName>
        <fullName evidence="5">ATP-dependent DNA helicase II subunit 2</fullName>
        <ecNumber evidence="4">3.6.4.12</ecNumber>
    </recommendedName>
    <alternativeName>
        <fullName evidence="17">ATP-dependent DNA helicase II subunit Ku80</fullName>
    </alternativeName>
</protein>
<keyword evidence="14" id="KW-0233">DNA recombination</keyword>
<dbReference type="GO" id="GO:0006310">
    <property type="term" value="P:DNA recombination"/>
    <property type="evidence" value="ECO:0007669"/>
    <property type="project" value="UniProtKB-KW"/>
</dbReference>
<evidence type="ECO:0000313" key="19">
    <source>
        <dbReference type="EMBL" id="GAO48370.1"/>
    </source>
</evidence>
<keyword evidence="15" id="KW-0234">DNA repair</keyword>
<dbReference type="GO" id="GO:0003684">
    <property type="term" value="F:damaged DNA binding"/>
    <property type="evidence" value="ECO:0007669"/>
    <property type="project" value="InterPro"/>
</dbReference>
<dbReference type="PROSITE" id="PS50234">
    <property type="entry name" value="VWFA"/>
    <property type="match status" value="1"/>
</dbReference>
<evidence type="ECO:0000256" key="2">
    <source>
        <dbReference type="ARBA" id="ARBA00004574"/>
    </source>
</evidence>
<organism evidence="19 20">
    <name type="scientific">Saitoella complicata (strain BCRC 22490 / CBS 7301 / JCM 7358 / NBRC 10748 / NRRL Y-17804)</name>
    <dbReference type="NCBI Taxonomy" id="698492"/>
    <lineage>
        <taxon>Eukaryota</taxon>
        <taxon>Fungi</taxon>
        <taxon>Dikarya</taxon>
        <taxon>Ascomycota</taxon>
        <taxon>Taphrinomycotina</taxon>
        <taxon>Taphrinomycotina incertae sedis</taxon>
        <taxon>Saitoella</taxon>
    </lineage>
</organism>
<dbReference type="GO" id="GO:0000723">
    <property type="term" value="P:telomere maintenance"/>
    <property type="evidence" value="ECO:0007669"/>
    <property type="project" value="InterPro"/>
</dbReference>
<evidence type="ECO:0000256" key="1">
    <source>
        <dbReference type="ARBA" id="ARBA00004123"/>
    </source>
</evidence>
<comment type="subcellular location">
    <subcellularLocation>
        <location evidence="2">Chromosome</location>
        <location evidence="2">Telomere</location>
    </subcellularLocation>
    <subcellularLocation>
        <location evidence="1">Nucleus</location>
    </subcellularLocation>
</comment>
<dbReference type="SUPFAM" id="SSF101420">
    <property type="entry name" value="C-terminal domain of Ku80"/>
    <property type="match status" value="1"/>
</dbReference>
<dbReference type="GO" id="GO:0003690">
    <property type="term" value="F:double-stranded DNA binding"/>
    <property type="evidence" value="ECO:0007669"/>
    <property type="project" value="TreeGrafter"/>
</dbReference>